<evidence type="ECO:0000256" key="11">
    <source>
        <dbReference type="ARBA" id="ARBA00023230"/>
    </source>
</evidence>
<evidence type="ECO:0000259" key="17">
    <source>
        <dbReference type="PROSITE" id="PS51059"/>
    </source>
</evidence>
<feature type="domain" description="PARP catalytic" evidence="17">
    <location>
        <begin position="80"/>
        <end position="316"/>
    </location>
</feature>
<evidence type="ECO:0000256" key="12">
    <source>
        <dbReference type="ARBA" id="ARBA00024347"/>
    </source>
</evidence>
<keyword evidence="11" id="KW-0834">Unfolded protein response</keyword>
<organism evidence="18 19">
    <name type="scientific">Paralvinella palmiformis</name>
    <dbReference type="NCBI Taxonomy" id="53620"/>
    <lineage>
        <taxon>Eukaryota</taxon>
        <taxon>Metazoa</taxon>
        <taxon>Spiralia</taxon>
        <taxon>Lophotrochozoa</taxon>
        <taxon>Annelida</taxon>
        <taxon>Polychaeta</taxon>
        <taxon>Sedentaria</taxon>
        <taxon>Canalipalpata</taxon>
        <taxon>Terebellida</taxon>
        <taxon>Terebelliformia</taxon>
        <taxon>Alvinellidae</taxon>
        <taxon>Paralvinella</taxon>
    </lineage>
</organism>
<feature type="transmembrane region" description="Helical" evidence="16">
    <location>
        <begin position="323"/>
        <end position="341"/>
    </location>
</feature>
<keyword evidence="19" id="KW-1185">Reference proteome</keyword>
<dbReference type="SUPFAM" id="SSF56399">
    <property type="entry name" value="ADP-ribosylation"/>
    <property type="match status" value="1"/>
</dbReference>
<dbReference type="EMBL" id="JAODUP010000184">
    <property type="protein sequence ID" value="KAK2157837.1"/>
    <property type="molecule type" value="Genomic_DNA"/>
</dbReference>
<proteinExistence type="inferred from homology"/>
<evidence type="ECO:0000256" key="15">
    <source>
        <dbReference type="RuleBase" id="RU362114"/>
    </source>
</evidence>
<dbReference type="InterPro" id="IPR012317">
    <property type="entry name" value="Poly(ADP-ribose)pol_cat_dom"/>
</dbReference>
<dbReference type="GO" id="GO:0006986">
    <property type="term" value="P:response to unfolded protein"/>
    <property type="evidence" value="ECO:0007669"/>
    <property type="project" value="UniProtKB-KW"/>
</dbReference>
<evidence type="ECO:0000256" key="7">
    <source>
        <dbReference type="ARBA" id="ARBA00022824"/>
    </source>
</evidence>
<dbReference type="Proteomes" id="UP001208570">
    <property type="component" value="Unassembled WGS sequence"/>
</dbReference>
<dbReference type="FunFam" id="3.90.228.10:FF:000005">
    <property type="entry name" value="Poly [ADP-ribose] polymerase"/>
    <property type="match status" value="1"/>
</dbReference>
<name>A0AAD9N5I3_9ANNE</name>
<evidence type="ECO:0000256" key="9">
    <source>
        <dbReference type="ARBA" id="ARBA00023027"/>
    </source>
</evidence>
<evidence type="ECO:0000256" key="14">
    <source>
        <dbReference type="ARBA" id="ARBA00062100"/>
    </source>
</evidence>
<evidence type="ECO:0000256" key="2">
    <source>
        <dbReference type="ARBA" id="ARBA00022676"/>
    </source>
</evidence>
<keyword evidence="5" id="KW-0548">Nucleotidyltransferase</keyword>
<evidence type="ECO:0000256" key="4">
    <source>
        <dbReference type="ARBA" id="ARBA00022692"/>
    </source>
</evidence>
<keyword evidence="8 16" id="KW-1133">Transmembrane helix</keyword>
<keyword evidence="6" id="KW-0013">ADP-ribosylation</keyword>
<dbReference type="PROSITE" id="PS51059">
    <property type="entry name" value="PARP_CATALYTIC"/>
    <property type="match status" value="1"/>
</dbReference>
<evidence type="ECO:0000313" key="19">
    <source>
        <dbReference type="Proteomes" id="UP001208570"/>
    </source>
</evidence>
<evidence type="ECO:0000256" key="13">
    <source>
        <dbReference type="ARBA" id="ARBA00056446"/>
    </source>
</evidence>
<dbReference type="Gene3D" id="3.90.228.10">
    <property type="match status" value="1"/>
</dbReference>
<keyword evidence="2 15" id="KW-0328">Glycosyltransferase</keyword>
<comment type="subunit">
    <text evidence="14">Interacts with KPNB1.</text>
</comment>
<comment type="function">
    <text evidence="13">Intracellular mono-ADP-ribosyltransferase that plays a role in different processes, such as protein translation and unfolded protein response (UPR), through the mono-ADP-ribosylation of proteins involved in those processes. Acts as an inhibitor of protein translation by catalyzing mono-ADP-ribosylation of ribosomal subunits, such as RPL14 and RPS6, thereby inhibiting polysome assembly and mRNA loading. Mono-ADP-ribosylation of ribosomal subunits is promoted by NMNAT2. Involved in the unfolded protein response (UPR) by ADP-ribosylating and activating EIF2AK3 and ERN1, two important UPR effectors. May also mediate mono-ADP-ribosylation of karyopherin KPNB1 a nuclear import factor. May not modify proteins on arginine or cysteine residues compared to other mono-ADP-ribosyltransferases.</text>
</comment>
<evidence type="ECO:0000256" key="5">
    <source>
        <dbReference type="ARBA" id="ARBA00022695"/>
    </source>
</evidence>
<comment type="similarity">
    <text evidence="12">Belongs to the ARTD/PARP family.</text>
</comment>
<gene>
    <name evidence="18" type="ORF">LSH36_184g12051</name>
</gene>
<evidence type="ECO:0000256" key="10">
    <source>
        <dbReference type="ARBA" id="ARBA00023136"/>
    </source>
</evidence>
<keyword evidence="3 15" id="KW-0808">Transferase</keyword>
<dbReference type="AlphaFoldDB" id="A0AAD9N5I3"/>
<evidence type="ECO:0000313" key="18">
    <source>
        <dbReference type="EMBL" id="KAK2157837.1"/>
    </source>
</evidence>
<keyword evidence="7" id="KW-0256">Endoplasmic reticulum</keyword>
<reference evidence="18" key="1">
    <citation type="journal article" date="2023" name="Mol. Biol. Evol.">
        <title>Third-Generation Sequencing Reveals the Adaptive Role of the Epigenome in Three Deep-Sea Polychaetes.</title>
        <authorList>
            <person name="Perez M."/>
            <person name="Aroh O."/>
            <person name="Sun Y."/>
            <person name="Lan Y."/>
            <person name="Juniper S.K."/>
            <person name="Young C.R."/>
            <person name="Angers B."/>
            <person name="Qian P.Y."/>
        </authorList>
    </citation>
    <scope>NUCLEOTIDE SEQUENCE</scope>
    <source>
        <strain evidence="18">P08H-3</strain>
    </source>
</reference>
<sequence length="355" mass="41071">MASSSSTLPRTSEREDEKLANKETLSLEEKIVFLKCCLQRDLVVADLEWSLFVAALSSYKRDTVLRPFPPMFVAQQSNIDTDSRDFKVLEQVVDGIPELKTLSSANVRHLLQSERSVELLYWCLKKPNFILKLCDKDKFSIIKEKTKQQTPTLSPHYIFEVIHNEENNKRFEQRCGEQGLLYGYHGSQIENFHSILNFGLQSHLSKNALFGEGTYLSSELAISLQYSPHGRGWENSILGDRLSCVAVCEMIDNPQWVRCQTKESIKKLKRIGSRAKIAGSEGGEIPQTYYVVRNNDAIRLRYLLLYVDRTPKRNQSWLHRHKFLIFICLYGLLLLLIALYNSKSFWMYARKYAAR</sequence>
<keyword evidence="10 16" id="KW-0472">Membrane</keyword>
<evidence type="ECO:0000256" key="1">
    <source>
        <dbReference type="ARBA" id="ARBA00004163"/>
    </source>
</evidence>
<dbReference type="InterPro" id="IPR041400">
    <property type="entry name" value="PARP16_N"/>
</dbReference>
<evidence type="ECO:0000256" key="16">
    <source>
        <dbReference type="SAM" id="Phobius"/>
    </source>
</evidence>
<dbReference type="InterPro" id="IPR051838">
    <property type="entry name" value="ARTD_PARP"/>
</dbReference>
<comment type="caution">
    <text evidence="18">The sequence shown here is derived from an EMBL/GenBank/DDBJ whole genome shotgun (WGS) entry which is preliminary data.</text>
</comment>
<dbReference type="GO" id="GO:0016779">
    <property type="term" value="F:nucleotidyltransferase activity"/>
    <property type="evidence" value="ECO:0007669"/>
    <property type="project" value="UniProtKB-KW"/>
</dbReference>
<evidence type="ECO:0000256" key="3">
    <source>
        <dbReference type="ARBA" id="ARBA00022679"/>
    </source>
</evidence>
<dbReference type="GO" id="GO:0005789">
    <property type="term" value="C:endoplasmic reticulum membrane"/>
    <property type="evidence" value="ECO:0007669"/>
    <property type="project" value="UniProtKB-SubCell"/>
</dbReference>
<dbReference type="Pfam" id="PF00644">
    <property type="entry name" value="PARP"/>
    <property type="match status" value="1"/>
</dbReference>
<protein>
    <recommendedName>
        <fullName evidence="15">Poly [ADP-ribose] polymerase</fullName>
        <shortName evidence="15">PARP</shortName>
        <ecNumber evidence="15">2.4.2.-</ecNumber>
    </recommendedName>
</protein>
<evidence type="ECO:0000256" key="8">
    <source>
        <dbReference type="ARBA" id="ARBA00022989"/>
    </source>
</evidence>
<dbReference type="Pfam" id="PF18084">
    <property type="entry name" value="ARTD15_N"/>
    <property type="match status" value="1"/>
</dbReference>
<keyword evidence="4 16" id="KW-0812">Transmembrane</keyword>
<keyword evidence="9 15" id="KW-0520">NAD</keyword>
<accession>A0AAD9N5I3</accession>
<evidence type="ECO:0000256" key="6">
    <source>
        <dbReference type="ARBA" id="ARBA00022765"/>
    </source>
</evidence>
<comment type="subcellular location">
    <subcellularLocation>
        <location evidence="1">Endoplasmic reticulum membrane</location>
        <topology evidence="1">Single-pass type IV membrane protein</topology>
    </subcellularLocation>
</comment>
<dbReference type="GO" id="GO:0003950">
    <property type="term" value="F:NAD+ poly-ADP-ribosyltransferase activity"/>
    <property type="evidence" value="ECO:0007669"/>
    <property type="project" value="UniProtKB-UniRule"/>
</dbReference>
<dbReference type="PANTHER" id="PTHR21328">
    <property type="entry name" value="POLY ADP-RIBOSE POLYMERASE FAMILY, MEMBER PARP"/>
    <property type="match status" value="1"/>
</dbReference>
<dbReference type="EC" id="2.4.2.-" evidence="15"/>